<comment type="caution">
    <text evidence="2">The sequence shown here is derived from an EMBL/GenBank/DDBJ whole genome shotgun (WGS) entry which is preliminary data.</text>
</comment>
<reference evidence="3" key="1">
    <citation type="journal article" date="2019" name="Int. J. Syst. Evol. Microbiol.">
        <title>The Global Catalogue of Microorganisms (GCM) 10K type strain sequencing project: providing services to taxonomists for standard genome sequencing and annotation.</title>
        <authorList>
            <consortium name="The Broad Institute Genomics Platform"/>
            <consortium name="The Broad Institute Genome Sequencing Center for Infectious Disease"/>
            <person name="Wu L."/>
            <person name="Ma J."/>
        </authorList>
    </citation>
    <scope>NUCLEOTIDE SEQUENCE [LARGE SCALE GENOMIC DNA]</scope>
    <source>
        <strain evidence="3">YJ-61-S</strain>
    </source>
</reference>
<dbReference type="SUPFAM" id="SSF69635">
    <property type="entry name" value="Type III secretory system chaperone-like"/>
    <property type="match status" value="1"/>
</dbReference>
<name>A0ABV9HTK8_9FLAO</name>
<feature type="chain" id="PRO_5046163567" description="YbjN domain-containing protein" evidence="1">
    <location>
        <begin position="20"/>
        <end position="167"/>
    </location>
</feature>
<accession>A0ABV9HTK8</accession>
<evidence type="ECO:0000313" key="2">
    <source>
        <dbReference type="EMBL" id="MFC4633294.1"/>
    </source>
</evidence>
<proteinExistence type="predicted"/>
<evidence type="ECO:0000313" key="3">
    <source>
        <dbReference type="Proteomes" id="UP001596043"/>
    </source>
</evidence>
<dbReference type="Gene3D" id="3.30.1460.10">
    <property type="match status" value="1"/>
</dbReference>
<keyword evidence="3" id="KW-1185">Reference proteome</keyword>
<keyword evidence="1" id="KW-0732">Signal</keyword>
<dbReference type="Proteomes" id="UP001596043">
    <property type="component" value="Unassembled WGS sequence"/>
</dbReference>
<evidence type="ECO:0008006" key="4">
    <source>
        <dbReference type="Google" id="ProtNLM"/>
    </source>
</evidence>
<dbReference type="EMBL" id="JBHSFV010000002">
    <property type="protein sequence ID" value="MFC4633294.1"/>
    <property type="molecule type" value="Genomic_DNA"/>
</dbReference>
<gene>
    <name evidence="2" type="ORF">ACFO3O_05215</name>
</gene>
<dbReference type="RefSeq" id="WP_379977492.1">
    <property type="nucleotide sequence ID" value="NZ_JBHSFV010000002.1"/>
</dbReference>
<protein>
    <recommendedName>
        <fullName evidence="4">YbjN domain-containing protein</fullName>
    </recommendedName>
</protein>
<sequence>MKTYLLTVAILLTSFFAQAQMTNQKLKDILSQEVDNIEGISGRWQLKLNELPMIVLTDSVNDRMRIIAPIIEVSKLDKDLLLDCLTANFHSALDVKYAISDTILWSVYVHPLSPLTEREVRSAVQQVFLAAETFGTSFSSTPLLFGGGASSQQTPTSKKDTLIFKKT</sequence>
<organism evidence="2 3">
    <name type="scientific">Dokdonia ponticola</name>
    <dbReference type="NCBI Taxonomy" id="2041041"/>
    <lineage>
        <taxon>Bacteria</taxon>
        <taxon>Pseudomonadati</taxon>
        <taxon>Bacteroidota</taxon>
        <taxon>Flavobacteriia</taxon>
        <taxon>Flavobacteriales</taxon>
        <taxon>Flavobacteriaceae</taxon>
        <taxon>Dokdonia</taxon>
    </lineage>
</organism>
<evidence type="ECO:0000256" key="1">
    <source>
        <dbReference type="SAM" id="SignalP"/>
    </source>
</evidence>
<feature type="signal peptide" evidence="1">
    <location>
        <begin position="1"/>
        <end position="19"/>
    </location>
</feature>